<comment type="caution">
    <text evidence="1">The sequence shown here is derived from an EMBL/GenBank/DDBJ whole genome shotgun (WGS) entry which is preliminary data.</text>
</comment>
<keyword evidence="2" id="KW-1185">Reference proteome</keyword>
<reference evidence="1 2" key="1">
    <citation type="journal article" date="2018" name="Sci. Rep.">
        <title>Genomic signatures of local adaptation to the degree of environmental predictability in rotifers.</title>
        <authorList>
            <person name="Franch-Gras L."/>
            <person name="Hahn C."/>
            <person name="Garcia-Roger E.M."/>
            <person name="Carmona M.J."/>
            <person name="Serra M."/>
            <person name="Gomez A."/>
        </authorList>
    </citation>
    <scope>NUCLEOTIDE SEQUENCE [LARGE SCALE GENOMIC DNA]</scope>
    <source>
        <strain evidence="1">HYR1</strain>
    </source>
</reference>
<dbReference type="GO" id="GO:0003676">
    <property type="term" value="F:nucleic acid binding"/>
    <property type="evidence" value="ECO:0007669"/>
    <property type="project" value="InterPro"/>
</dbReference>
<accession>A0A3M7PWD5</accession>
<organism evidence="1 2">
    <name type="scientific">Brachionus plicatilis</name>
    <name type="common">Marine rotifer</name>
    <name type="synonym">Brachionus muelleri</name>
    <dbReference type="NCBI Taxonomy" id="10195"/>
    <lineage>
        <taxon>Eukaryota</taxon>
        <taxon>Metazoa</taxon>
        <taxon>Spiralia</taxon>
        <taxon>Gnathifera</taxon>
        <taxon>Rotifera</taxon>
        <taxon>Eurotatoria</taxon>
        <taxon>Monogononta</taxon>
        <taxon>Pseudotrocha</taxon>
        <taxon>Ploima</taxon>
        <taxon>Brachionidae</taxon>
        <taxon>Brachionus</taxon>
    </lineage>
</organism>
<dbReference type="EMBL" id="REGN01008525">
    <property type="protein sequence ID" value="RNA03370.1"/>
    <property type="molecule type" value="Genomic_DNA"/>
</dbReference>
<protein>
    <submittedName>
        <fullName evidence="1">Uncharacterized protein</fullName>
    </submittedName>
</protein>
<dbReference type="Proteomes" id="UP000276133">
    <property type="component" value="Unassembled WGS sequence"/>
</dbReference>
<evidence type="ECO:0000313" key="2">
    <source>
        <dbReference type="Proteomes" id="UP000276133"/>
    </source>
</evidence>
<evidence type="ECO:0000313" key="1">
    <source>
        <dbReference type="EMBL" id="RNA03370.1"/>
    </source>
</evidence>
<name>A0A3M7PWD5_BRAPC</name>
<dbReference type="InterPro" id="IPR036397">
    <property type="entry name" value="RNaseH_sf"/>
</dbReference>
<sequence length="107" mass="12501">MLEIFFSIFDIKTARSKLSKKSNRPLNSPDLYPCDYFFWNEIVSNMRPNKVGRAESKKTFENLFDNKRKTTKNLNNELIKLVTINSSFKEAWKKAANSIKMAKCAKK</sequence>
<gene>
    <name evidence="1" type="ORF">BpHYR1_004802</name>
</gene>
<proteinExistence type="predicted"/>
<dbReference type="AlphaFoldDB" id="A0A3M7PWD5"/>
<dbReference type="Gene3D" id="3.30.420.10">
    <property type="entry name" value="Ribonuclease H-like superfamily/Ribonuclease H"/>
    <property type="match status" value="1"/>
</dbReference>